<accession>Q2HJL4</accession>
<comment type="cofactor">
    <cofactor evidence="17">
        <name>heme b</name>
        <dbReference type="ChEBI" id="CHEBI:60344"/>
    </cofactor>
    <text evidence="17">Binds 2 heme groups non-covalently.</text>
</comment>
<feature type="transmembrane region" description="Helical" evidence="17">
    <location>
        <begin position="293"/>
        <end position="314"/>
    </location>
</feature>
<dbReference type="Gene3D" id="1.20.810.10">
    <property type="entry name" value="Cytochrome Bc1 Complex, Chain C"/>
    <property type="match status" value="1"/>
</dbReference>
<keyword evidence="12 17" id="KW-1133">Transmembrane helix</keyword>
<dbReference type="Pfam" id="PF00032">
    <property type="entry name" value="Cytochrom_B_C"/>
    <property type="match status" value="1"/>
</dbReference>
<evidence type="ECO:0000256" key="8">
    <source>
        <dbReference type="ARBA" id="ARBA00022692"/>
    </source>
</evidence>
<dbReference type="GO" id="GO:0008121">
    <property type="term" value="F:quinol-cytochrome-c reductase activity"/>
    <property type="evidence" value="ECO:0007669"/>
    <property type="project" value="TreeGrafter"/>
</dbReference>
<evidence type="ECO:0000256" key="13">
    <source>
        <dbReference type="ARBA" id="ARBA00023004"/>
    </source>
</evidence>
<keyword evidence="15 17" id="KW-0496">Mitochondrion</keyword>
<dbReference type="Pfam" id="PF00033">
    <property type="entry name" value="Cytochrome_B"/>
    <property type="match status" value="1"/>
</dbReference>
<comment type="function">
    <text evidence="1 17">Component of the ubiquinol-cytochrome c reductase complex (complex III or cytochrome b-c1 complex) that is part of the mitochondrial respiratory chain. The b-c1 complex mediates electron transfer from ubiquinol to cytochrome c. Contributes to the generation of a proton gradient across the mitochondrial membrane that is then used for ATP synthesis.</text>
</comment>
<keyword evidence="14" id="KW-0830">Ubiquinone</keyword>
<dbReference type="CDD" id="cd00284">
    <property type="entry name" value="Cytochrome_b_N"/>
    <property type="match status" value="1"/>
</dbReference>
<feature type="domain" description="Cytochrome b/b6 C-terminal region profile" evidence="19">
    <location>
        <begin position="215"/>
        <end position="374"/>
    </location>
</feature>
<evidence type="ECO:0000256" key="6">
    <source>
        <dbReference type="ARBA" id="ARBA00022617"/>
    </source>
</evidence>
<dbReference type="InterPro" id="IPR027387">
    <property type="entry name" value="Cytb/b6-like_sf"/>
</dbReference>
<protein>
    <recommendedName>
        <fullName evidence="4 17">Cytochrome b</fullName>
    </recommendedName>
</protein>
<feature type="transmembrane region" description="Helical" evidence="17">
    <location>
        <begin position="225"/>
        <end position="251"/>
    </location>
</feature>
<dbReference type="InterPro" id="IPR005797">
    <property type="entry name" value="Cyt_b/b6_N"/>
</dbReference>
<feature type="transmembrane region" description="Helical" evidence="17">
    <location>
        <begin position="144"/>
        <end position="166"/>
    </location>
</feature>
<keyword evidence="8 17" id="KW-0812">Transmembrane</keyword>
<keyword evidence="13 17" id="KW-0408">Iron</keyword>
<keyword evidence="11 17" id="KW-0249">Electron transport</keyword>
<keyword evidence="7 17" id="KW-0679">Respiratory chain</keyword>
<evidence type="ECO:0000256" key="10">
    <source>
        <dbReference type="ARBA" id="ARBA00022792"/>
    </source>
</evidence>
<dbReference type="InterPro" id="IPR005798">
    <property type="entry name" value="Cyt_b/b6_C"/>
</dbReference>
<geneLocation type="mitochondrion" evidence="20"/>
<dbReference type="EMBL" id="AY968672">
    <property type="protein sequence ID" value="AAX53872.1"/>
    <property type="molecule type" value="Genomic_DNA"/>
</dbReference>
<feature type="transmembrane region" description="Helical" evidence="17">
    <location>
        <begin position="354"/>
        <end position="373"/>
    </location>
</feature>
<evidence type="ECO:0000313" key="20">
    <source>
        <dbReference type="EMBL" id="AAX53872.1"/>
    </source>
</evidence>
<dbReference type="AlphaFoldDB" id="Q2HJL4"/>
<comment type="subunit">
    <text evidence="3">The main subunits of complex b-c1 are: cytochrome b, cytochrome c1 and the Rieske protein.</text>
</comment>
<evidence type="ECO:0000256" key="4">
    <source>
        <dbReference type="ARBA" id="ARBA00013531"/>
    </source>
</evidence>
<sequence length="374" mass="42856">MFLMYSSLMSKSEGLLFSVKGALYNVPIPSSISYFWNFGSLLGVCLMIQLVSGIFLSFHYSPTIEEAFSSVVMIVDDVPFGWMFRSIHANGASFFFFWVYLHIGRGLYLSKYKLNPVWMKGVLIFFFLMGTAFMGYVPPWGQIFLGGATVITSLLSAIPYMGGFLVKWVWGGFFVKGPTLHRFFSLHYLLPLILSVFVFFQVFFFQSKSGVNPMGGSLNSKKGFFVPYFFFVDLGGIFFFFFFFFMFVFVFHDVLMDPDNFIPANPMSTPPHIQPEWYFLFAYTILRSVPSKLGGVVALVFSILFLVFLPFISLSKSLKIRTGWEYKFLVVVLFVVFFLLTWIGSMPVEYPYELVGKVLSVFYFFVLMLIGMLG</sequence>
<keyword evidence="6 17" id="KW-0349">Heme</keyword>
<evidence type="ECO:0000256" key="12">
    <source>
        <dbReference type="ARBA" id="ARBA00022989"/>
    </source>
</evidence>
<dbReference type="PROSITE" id="PS51003">
    <property type="entry name" value="CYTB_CTER"/>
    <property type="match status" value="1"/>
</dbReference>
<feature type="domain" description="Cytochrome b/b6 N-terminal region profile" evidence="18">
    <location>
        <begin position="5"/>
        <end position="214"/>
    </location>
</feature>
<feature type="transmembrane region" description="Helical" evidence="17">
    <location>
        <begin position="186"/>
        <end position="205"/>
    </location>
</feature>
<dbReference type="GO" id="GO:0006122">
    <property type="term" value="P:mitochondrial electron transport, ubiquinol to cytochrome c"/>
    <property type="evidence" value="ECO:0007669"/>
    <property type="project" value="TreeGrafter"/>
</dbReference>
<keyword evidence="10" id="KW-0999">Mitochondrion inner membrane</keyword>
<evidence type="ECO:0000259" key="18">
    <source>
        <dbReference type="PROSITE" id="PS51002"/>
    </source>
</evidence>
<comment type="subcellular location">
    <subcellularLocation>
        <location evidence="2">Mitochondrion inner membrane</location>
        <topology evidence="2">Multi-pass membrane protein</topology>
    </subcellularLocation>
</comment>
<dbReference type="InterPro" id="IPR036150">
    <property type="entry name" value="Cyt_b/b6_C_sf"/>
</dbReference>
<evidence type="ECO:0000256" key="15">
    <source>
        <dbReference type="ARBA" id="ARBA00023128"/>
    </source>
</evidence>
<dbReference type="GO" id="GO:0016491">
    <property type="term" value="F:oxidoreductase activity"/>
    <property type="evidence" value="ECO:0007669"/>
    <property type="project" value="UniProtKB-UniRule"/>
</dbReference>
<dbReference type="PROSITE" id="PS51002">
    <property type="entry name" value="CYTB_NTER"/>
    <property type="match status" value="1"/>
</dbReference>
<reference evidence="20" key="1">
    <citation type="journal article" date="2006" name="Insect Mol. Biol.">
        <title>Extraordinary number of gene rearrangements in the mitochondrial genomes of lice (Phthiraptera: Insecta).</title>
        <authorList>
            <person name="Covacin C."/>
            <person name="Shao R."/>
            <person name="Cameron S."/>
            <person name="Barker S.C."/>
        </authorList>
    </citation>
    <scope>NUCLEOTIDE SEQUENCE</scope>
</reference>
<evidence type="ECO:0000256" key="16">
    <source>
        <dbReference type="ARBA" id="ARBA00023136"/>
    </source>
</evidence>
<dbReference type="SUPFAM" id="SSF81648">
    <property type="entry name" value="a domain/subunit of cytochrome bc1 complex (Ubiquinol-cytochrome c reductase)"/>
    <property type="match status" value="1"/>
</dbReference>
<evidence type="ECO:0000256" key="17">
    <source>
        <dbReference type="RuleBase" id="RU362117"/>
    </source>
</evidence>
<feature type="transmembrane region" description="Helical" evidence="17">
    <location>
        <begin position="326"/>
        <end position="348"/>
    </location>
</feature>
<dbReference type="GO" id="GO:0005743">
    <property type="term" value="C:mitochondrial inner membrane"/>
    <property type="evidence" value="ECO:0007669"/>
    <property type="project" value="UniProtKB-SubCell"/>
</dbReference>
<name>Q2HJL4_9NEOP</name>
<keyword evidence="5 17" id="KW-0813">Transport</keyword>
<feature type="transmembrane region" description="Helical" evidence="17">
    <location>
        <begin position="34"/>
        <end position="61"/>
    </location>
</feature>
<evidence type="ECO:0000256" key="1">
    <source>
        <dbReference type="ARBA" id="ARBA00002566"/>
    </source>
</evidence>
<keyword evidence="16 17" id="KW-0472">Membrane</keyword>
<evidence type="ECO:0000256" key="11">
    <source>
        <dbReference type="ARBA" id="ARBA00022982"/>
    </source>
</evidence>
<dbReference type="PANTHER" id="PTHR19271:SF16">
    <property type="entry name" value="CYTOCHROME B"/>
    <property type="match status" value="1"/>
</dbReference>
<keyword evidence="9 17" id="KW-0479">Metal-binding</keyword>
<organism evidence="20">
    <name type="scientific">Campanulotes compar</name>
    <name type="common">small pigeon louse</name>
    <dbReference type="NCBI Taxonomy" id="135595"/>
    <lineage>
        <taxon>Eukaryota</taxon>
        <taxon>Metazoa</taxon>
        <taxon>Ecdysozoa</taxon>
        <taxon>Arthropoda</taxon>
        <taxon>Hexapoda</taxon>
        <taxon>Insecta</taxon>
        <taxon>Pterygota</taxon>
        <taxon>Neoptera</taxon>
        <taxon>Paraneoptera</taxon>
        <taxon>Psocodea</taxon>
        <taxon>Troctomorpha</taxon>
        <taxon>Phthiraptera</taxon>
        <taxon>Ischnocera</taxon>
        <taxon>Philopteridae</taxon>
        <taxon>Campanulotes</taxon>
    </lineage>
</organism>
<evidence type="ECO:0000256" key="9">
    <source>
        <dbReference type="ARBA" id="ARBA00022723"/>
    </source>
</evidence>
<dbReference type="InterPro" id="IPR016174">
    <property type="entry name" value="Di-haem_cyt_TM"/>
</dbReference>
<evidence type="ECO:0000256" key="5">
    <source>
        <dbReference type="ARBA" id="ARBA00022448"/>
    </source>
</evidence>
<evidence type="ECO:0000256" key="7">
    <source>
        <dbReference type="ARBA" id="ARBA00022660"/>
    </source>
</evidence>
<dbReference type="GO" id="GO:0046872">
    <property type="term" value="F:metal ion binding"/>
    <property type="evidence" value="ECO:0007669"/>
    <property type="project" value="UniProtKB-UniRule"/>
</dbReference>
<evidence type="ECO:0000256" key="2">
    <source>
        <dbReference type="ARBA" id="ARBA00004448"/>
    </source>
</evidence>
<feature type="transmembrane region" description="Helical" evidence="17">
    <location>
        <begin position="117"/>
        <end position="137"/>
    </location>
</feature>
<evidence type="ECO:0000256" key="14">
    <source>
        <dbReference type="ARBA" id="ARBA00023075"/>
    </source>
</evidence>
<dbReference type="PANTHER" id="PTHR19271">
    <property type="entry name" value="CYTOCHROME B"/>
    <property type="match status" value="1"/>
</dbReference>
<dbReference type="InterPro" id="IPR048259">
    <property type="entry name" value="Cytochrome_b_N_euk/bac"/>
</dbReference>
<evidence type="ECO:0000256" key="3">
    <source>
        <dbReference type="ARBA" id="ARBA00011649"/>
    </source>
</evidence>
<dbReference type="SUPFAM" id="SSF81342">
    <property type="entry name" value="Transmembrane di-heme cytochromes"/>
    <property type="match status" value="1"/>
</dbReference>
<evidence type="ECO:0000259" key="19">
    <source>
        <dbReference type="PROSITE" id="PS51003"/>
    </source>
</evidence>
<comment type="similarity">
    <text evidence="17">Belongs to the cytochrome b family.</text>
</comment>
<feature type="transmembrane region" description="Helical" evidence="17">
    <location>
        <begin position="82"/>
        <end position="101"/>
    </location>
</feature>
<proteinExistence type="inferred from homology"/>